<feature type="transmembrane region" description="Helical" evidence="1">
    <location>
        <begin position="81"/>
        <end position="101"/>
    </location>
</feature>
<dbReference type="RefSeq" id="WP_007374658.1">
    <property type="nucleotide sequence ID" value="NZ_CABVLS010000011.1"/>
</dbReference>
<gene>
    <name evidence="3" type="ORF">SAMN03159428_03261</name>
    <name evidence="2" type="ORF">SAMN03159514_03800</name>
</gene>
<evidence type="ECO:0000256" key="1">
    <source>
        <dbReference type="SAM" id="Phobius"/>
    </source>
</evidence>
<evidence type="ECO:0000313" key="2">
    <source>
        <dbReference type="EMBL" id="SFR22293.1"/>
    </source>
</evidence>
<proteinExistence type="predicted"/>
<evidence type="ECO:0000313" key="3">
    <source>
        <dbReference type="EMBL" id="SFT99138.1"/>
    </source>
</evidence>
<dbReference type="GeneID" id="66392931"/>
<keyword evidence="1" id="KW-0472">Membrane</keyword>
<feature type="transmembrane region" description="Helical" evidence="1">
    <location>
        <begin position="12"/>
        <end position="33"/>
    </location>
</feature>
<evidence type="ECO:0000313" key="5">
    <source>
        <dbReference type="Proteomes" id="UP000199173"/>
    </source>
</evidence>
<evidence type="ECO:0000313" key="4">
    <source>
        <dbReference type="Proteomes" id="UP000198760"/>
    </source>
</evidence>
<dbReference type="Proteomes" id="UP000198760">
    <property type="component" value="Unassembled WGS sequence"/>
</dbReference>
<dbReference type="Proteomes" id="UP000199173">
    <property type="component" value="Unassembled WGS sequence"/>
</dbReference>
<protein>
    <submittedName>
        <fullName evidence="2">Uncharacterized protein</fullName>
    </submittedName>
</protein>
<dbReference type="KEGG" id="krd:A3780_09530"/>
<feature type="transmembrane region" description="Helical" evidence="1">
    <location>
        <begin position="54"/>
        <end position="75"/>
    </location>
</feature>
<reference evidence="4 5" key="1">
    <citation type="submission" date="2016-10" db="EMBL/GenBank/DDBJ databases">
        <authorList>
            <person name="Varghese N."/>
            <person name="Submissions S."/>
        </authorList>
    </citation>
    <scope>NUCLEOTIDE SEQUENCE [LARGE SCALE GENOMIC DNA]</scope>
    <source>
        <strain evidence="3 4">NFIX06</strain>
        <strain evidence="2 5">NFIX08</strain>
    </source>
</reference>
<dbReference type="EMBL" id="FPAV01000008">
    <property type="protein sequence ID" value="SFT99138.1"/>
    <property type="molecule type" value="Genomic_DNA"/>
</dbReference>
<accession>A0AAX2EWF5</accession>
<comment type="caution">
    <text evidence="2">The sequence shown here is derived from an EMBL/GenBank/DDBJ whole genome shotgun (WGS) entry which is preliminary data.</text>
</comment>
<keyword evidence="1" id="KW-0812">Transmembrane</keyword>
<dbReference type="AlphaFoldDB" id="A0AAX2EWF5"/>
<keyword evidence="1" id="KW-1133">Transmembrane helix</keyword>
<keyword evidence="4" id="KW-1185">Reference proteome</keyword>
<sequence length="102" mass="9849">MKELTTHEMQYASGGILFSVAGAMLGGGIGKLIDMMLPGEDHYSFGDTGLSMGLLGGIAADAIGVVGTLGAIGVVGAVGVGVAGAGVVGAGLLCLSPLLLFI</sequence>
<dbReference type="EMBL" id="FOYJ01000009">
    <property type="protein sequence ID" value="SFR22293.1"/>
    <property type="molecule type" value="Genomic_DNA"/>
</dbReference>
<name>A0AAX2EWF5_9ENTR</name>
<organism evidence="2 5">
    <name type="scientific">Kosakonia radicincitans</name>
    <dbReference type="NCBI Taxonomy" id="283686"/>
    <lineage>
        <taxon>Bacteria</taxon>
        <taxon>Pseudomonadati</taxon>
        <taxon>Pseudomonadota</taxon>
        <taxon>Gammaproteobacteria</taxon>
        <taxon>Enterobacterales</taxon>
        <taxon>Enterobacteriaceae</taxon>
        <taxon>Kosakonia</taxon>
    </lineage>
</organism>